<accession>A0A1S8X2S9</accession>
<keyword evidence="4" id="KW-0378">Hydrolase</keyword>
<dbReference type="PROSITE" id="PS00141">
    <property type="entry name" value="ASP_PROTEASE"/>
    <property type="match status" value="1"/>
</dbReference>
<evidence type="ECO:0000256" key="2">
    <source>
        <dbReference type="SAM" id="SignalP"/>
    </source>
</evidence>
<evidence type="ECO:0000256" key="1">
    <source>
        <dbReference type="ARBA" id="ARBA00007447"/>
    </source>
</evidence>
<feature type="domain" description="Peptidase A1" evidence="3">
    <location>
        <begin position="1"/>
        <end position="264"/>
    </location>
</feature>
<dbReference type="PANTHER" id="PTHR47966:SF51">
    <property type="entry name" value="BETA-SITE APP-CLEAVING ENZYME, ISOFORM A-RELATED"/>
    <property type="match status" value="1"/>
</dbReference>
<feature type="non-terminal residue" evidence="4">
    <location>
        <position position="1"/>
    </location>
</feature>
<dbReference type="InterPro" id="IPR001969">
    <property type="entry name" value="Aspartic_peptidase_AS"/>
</dbReference>
<dbReference type="SUPFAM" id="SSF50630">
    <property type="entry name" value="Acid proteases"/>
    <property type="match status" value="1"/>
</dbReference>
<dbReference type="AlphaFoldDB" id="A0A1S8X2S9"/>
<dbReference type="CDD" id="cd05471">
    <property type="entry name" value="pepsin_like"/>
    <property type="match status" value="1"/>
</dbReference>
<keyword evidence="2" id="KW-0732">Signal</keyword>
<gene>
    <name evidence="4" type="ORF">X801_03078</name>
</gene>
<dbReference type="InterPro" id="IPR021109">
    <property type="entry name" value="Peptidase_aspartic_dom_sf"/>
</dbReference>
<evidence type="ECO:0000259" key="3">
    <source>
        <dbReference type="PROSITE" id="PS51767"/>
    </source>
</evidence>
<protein>
    <submittedName>
        <fullName evidence="4">Eukaryotic aspartyl protease</fullName>
    </submittedName>
</protein>
<dbReference type="Pfam" id="PF00026">
    <property type="entry name" value="Asp"/>
    <property type="match status" value="1"/>
</dbReference>
<dbReference type="GO" id="GO:0006508">
    <property type="term" value="P:proteolysis"/>
    <property type="evidence" value="ECO:0007669"/>
    <property type="project" value="UniProtKB-KW"/>
</dbReference>
<evidence type="ECO:0000313" key="4">
    <source>
        <dbReference type="EMBL" id="OON21034.1"/>
    </source>
</evidence>
<feature type="non-terminal residue" evidence="4">
    <location>
        <position position="264"/>
    </location>
</feature>
<dbReference type="PANTHER" id="PTHR47966">
    <property type="entry name" value="BETA-SITE APP-CLEAVING ENZYME, ISOFORM A-RELATED"/>
    <property type="match status" value="1"/>
</dbReference>
<dbReference type="PROSITE" id="PS51767">
    <property type="entry name" value="PEPTIDASE_A1"/>
    <property type="match status" value="1"/>
</dbReference>
<sequence>PFRLVLGTAISLVWVPLKNAVATWSAHNLYDPDASETASLKATPLSVGSGETSLNGKLFEDHFQVSALNLIISYLLFIQLGRFTIRDFVFGAAEEIRGYPVQDTFDGMLGMAPVTTHEGVDHTILDGLFQLSLIQHREFGLFFRQATEGKNYMVIGEIAAQYMPREKYPVRTLNEPGWTIQVVWMFFGGVPFNLSGYKAIVDTGATATYIPPDILETINAILKVTESVRGFNTVDCDRVGRFPALDFQGVNVKLTAYSSQYILE</sequence>
<dbReference type="InterPro" id="IPR033121">
    <property type="entry name" value="PEPTIDASE_A1"/>
</dbReference>
<comment type="similarity">
    <text evidence="1">Belongs to the peptidase A1 family.</text>
</comment>
<name>A0A1S8X2S9_OPIVI</name>
<keyword evidence="5" id="KW-1185">Reference proteome</keyword>
<dbReference type="InterPro" id="IPR034164">
    <property type="entry name" value="Pepsin-like_dom"/>
</dbReference>
<keyword evidence="4" id="KW-0645">Protease</keyword>
<dbReference type="GO" id="GO:0004190">
    <property type="term" value="F:aspartic-type endopeptidase activity"/>
    <property type="evidence" value="ECO:0007669"/>
    <property type="project" value="InterPro"/>
</dbReference>
<dbReference type="InterPro" id="IPR001461">
    <property type="entry name" value="Aspartic_peptidase_A1"/>
</dbReference>
<dbReference type="Proteomes" id="UP000243686">
    <property type="component" value="Unassembled WGS sequence"/>
</dbReference>
<feature type="signal peptide" evidence="2">
    <location>
        <begin position="1"/>
        <end position="20"/>
    </location>
</feature>
<dbReference type="Gene3D" id="2.40.70.10">
    <property type="entry name" value="Acid Proteases"/>
    <property type="match status" value="2"/>
</dbReference>
<feature type="chain" id="PRO_5012707088" evidence="2">
    <location>
        <begin position="21"/>
        <end position="264"/>
    </location>
</feature>
<dbReference type="EMBL" id="KV892318">
    <property type="protein sequence ID" value="OON21034.1"/>
    <property type="molecule type" value="Genomic_DNA"/>
</dbReference>
<proteinExistence type="inferred from homology"/>
<evidence type="ECO:0000313" key="5">
    <source>
        <dbReference type="Proteomes" id="UP000243686"/>
    </source>
</evidence>
<organism evidence="4 5">
    <name type="scientific">Opisthorchis viverrini</name>
    <name type="common">Southeast Asian liver fluke</name>
    <dbReference type="NCBI Taxonomy" id="6198"/>
    <lineage>
        <taxon>Eukaryota</taxon>
        <taxon>Metazoa</taxon>
        <taxon>Spiralia</taxon>
        <taxon>Lophotrochozoa</taxon>
        <taxon>Platyhelminthes</taxon>
        <taxon>Trematoda</taxon>
        <taxon>Digenea</taxon>
        <taxon>Opisthorchiida</taxon>
        <taxon>Opisthorchiata</taxon>
        <taxon>Opisthorchiidae</taxon>
        <taxon>Opisthorchis</taxon>
    </lineage>
</organism>
<reference evidence="4 5" key="1">
    <citation type="submission" date="2015-03" db="EMBL/GenBank/DDBJ databases">
        <title>Draft genome of the nematode, Opisthorchis viverrini.</title>
        <authorList>
            <person name="Mitreva M."/>
        </authorList>
    </citation>
    <scope>NUCLEOTIDE SEQUENCE [LARGE SCALE GENOMIC DNA]</scope>
    <source>
        <strain evidence="4">Khon Kaen</strain>
    </source>
</reference>